<evidence type="ECO:0000259" key="8">
    <source>
        <dbReference type="Pfam" id="PF00728"/>
    </source>
</evidence>
<dbReference type="EMBL" id="CAMXCT030006690">
    <property type="protein sequence ID" value="CAL4805695.1"/>
    <property type="molecule type" value="Genomic_DNA"/>
</dbReference>
<comment type="caution">
    <text evidence="9">The sequence shown here is derived from an EMBL/GenBank/DDBJ whole genome shotgun (WGS) entry which is preliminary data.</text>
</comment>
<feature type="transmembrane region" description="Helical" evidence="7">
    <location>
        <begin position="38"/>
        <end position="58"/>
    </location>
</feature>
<evidence type="ECO:0000256" key="1">
    <source>
        <dbReference type="ARBA" id="ARBA00001231"/>
    </source>
</evidence>
<feature type="region of interest" description="Disordered" evidence="6">
    <location>
        <begin position="886"/>
        <end position="946"/>
    </location>
</feature>
<gene>
    <name evidence="9" type="ORF">C1SCF055_LOCUS42955</name>
</gene>
<evidence type="ECO:0000256" key="5">
    <source>
        <dbReference type="PIRSR" id="PIRSR625705-1"/>
    </source>
</evidence>
<keyword evidence="11" id="KW-1185">Reference proteome</keyword>
<dbReference type="GO" id="GO:0004563">
    <property type="term" value="F:beta-N-acetylhexosaminidase activity"/>
    <property type="evidence" value="ECO:0007669"/>
    <property type="project" value="UniProtKB-EC"/>
</dbReference>
<organism evidence="9">
    <name type="scientific">Cladocopium goreaui</name>
    <dbReference type="NCBI Taxonomy" id="2562237"/>
    <lineage>
        <taxon>Eukaryota</taxon>
        <taxon>Sar</taxon>
        <taxon>Alveolata</taxon>
        <taxon>Dinophyceae</taxon>
        <taxon>Suessiales</taxon>
        <taxon>Symbiodiniaceae</taxon>
        <taxon>Cladocopium</taxon>
    </lineage>
</organism>
<evidence type="ECO:0000256" key="4">
    <source>
        <dbReference type="ARBA" id="ARBA00022801"/>
    </source>
</evidence>
<accession>A0A9P1M3Y1</accession>
<feature type="compositionally biased region" description="Low complexity" evidence="6">
    <location>
        <begin position="127"/>
        <end position="137"/>
    </location>
</feature>
<dbReference type="Gene3D" id="3.30.379.10">
    <property type="entry name" value="Chitobiase/beta-hexosaminidase domain 2-like"/>
    <property type="match status" value="1"/>
</dbReference>
<evidence type="ECO:0000256" key="7">
    <source>
        <dbReference type="SAM" id="Phobius"/>
    </source>
</evidence>
<dbReference type="PANTHER" id="PTHR22600:SF57">
    <property type="entry name" value="BETA-N-ACETYLHEXOSAMINIDASE"/>
    <property type="match status" value="1"/>
</dbReference>
<protein>
    <recommendedName>
        <fullName evidence="3">beta-N-acetylhexosaminidase</fullName>
        <ecNumber evidence="3">3.2.1.52</ecNumber>
    </recommendedName>
</protein>
<keyword evidence="7" id="KW-0472">Membrane</keyword>
<evidence type="ECO:0000313" key="11">
    <source>
        <dbReference type="Proteomes" id="UP001152797"/>
    </source>
</evidence>
<name>A0A9P1M3Y1_9DINO</name>
<dbReference type="Gene3D" id="3.20.20.80">
    <property type="entry name" value="Glycosidases"/>
    <property type="match status" value="1"/>
</dbReference>
<feature type="domain" description="Glycoside hydrolase family 20 catalytic" evidence="8">
    <location>
        <begin position="306"/>
        <end position="638"/>
    </location>
</feature>
<comment type="catalytic activity">
    <reaction evidence="1">
        <text>Hydrolysis of terminal non-reducing N-acetyl-D-hexosamine residues in N-acetyl-beta-D-hexosaminides.</text>
        <dbReference type="EC" id="3.2.1.52"/>
    </reaction>
</comment>
<keyword evidence="7" id="KW-0812">Transmembrane</keyword>
<evidence type="ECO:0000256" key="3">
    <source>
        <dbReference type="ARBA" id="ARBA00012663"/>
    </source>
</evidence>
<dbReference type="EMBL" id="CAMXCT020006690">
    <property type="protein sequence ID" value="CAL1171758.1"/>
    <property type="molecule type" value="Genomic_DNA"/>
</dbReference>
<dbReference type="OrthoDB" id="428480at2759"/>
<keyword evidence="4" id="KW-0378">Hydrolase</keyword>
<evidence type="ECO:0000256" key="6">
    <source>
        <dbReference type="SAM" id="MobiDB-lite"/>
    </source>
</evidence>
<feature type="region of interest" description="Disordered" evidence="6">
    <location>
        <begin position="74"/>
        <end position="137"/>
    </location>
</feature>
<dbReference type="InterPro" id="IPR029018">
    <property type="entry name" value="Hex-like_dom2"/>
</dbReference>
<dbReference type="PANTHER" id="PTHR22600">
    <property type="entry name" value="BETA-HEXOSAMINIDASE"/>
    <property type="match status" value="1"/>
</dbReference>
<dbReference type="GO" id="GO:0005975">
    <property type="term" value="P:carbohydrate metabolic process"/>
    <property type="evidence" value="ECO:0007669"/>
    <property type="project" value="InterPro"/>
</dbReference>
<proteinExistence type="inferred from homology"/>
<reference evidence="10" key="2">
    <citation type="submission" date="2024-04" db="EMBL/GenBank/DDBJ databases">
        <authorList>
            <person name="Chen Y."/>
            <person name="Shah S."/>
            <person name="Dougan E. K."/>
            <person name="Thang M."/>
            <person name="Chan C."/>
        </authorList>
    </citation>
    <scope>NUCLEOTIDE SEQUENCE [LARGE SCALE GENOMIC DNA]</scope>
</reference>
<dbReference type="InterPro" id="IPR017853">
    <property type="entry name" value="GH"/>
</dbReference>
<dbReference type="AlphaFoldDB" id="A0A9P1M3Y1"/>
<feature type="region of interest" description="Disordered" evidence="6">
    <location>
        <begin position="857"/>
        <end position="876"/>
    </location>
</feature>
<dbReference type="PRINTS" id="PR00738">
    <property type="entry name" value="GLHYDRLASE20"/>
</dbReference>
<evidence type="ECO:0000313" key="9">
    <source>
        <dbReference type="EMBL" id="CAI4018383.1"/>
    </source>
</evidence>
<feature type="compositionally biased region" description="Low complexity" evidence="6">
    <location>
        <begin position="93"/>
        <end position="107"/>
    </location>
</feature>
<comment type="similarity">
    <text evidence="2">Belongs to the glycosyl hydrolase 20 family.</text>
</comment>
<evidence type="ECO:0000256" key="2">
    <source>
        <dbReference type="ARBA" id="ARBA00006285"/>
    </source>
</evidence>
<dbReference type="GO" id="GO:0030203">
    <property type="term" value="P:glycosaminoglycan metabolic process"/>
    <property type="evidence" value="ECO:0007669"/>
    <property type="project" value="TreeGrafter"/>
</dbReference>
<keyword evidence="7" id="KW-1133">Transmembrane helix</keyword>
<evidence type="ECO:0000313" key="10">
    <source>
        <dbReference type="EMBL" id="CAL1171758.1"/>
    </source>
</evidence>
<feature type="compositionally biased region" description="Basic residues" evidence="6">
    <location>
        <begin position="926"/>
        <end position="939"/>
    </location>
</feature>
<dbReference type="InterPro" id="IPR015883">
    <property type="entry name" value="Glyco_hydro_20_cat"/>
</dbReference>
<dbReference type="SUPFAM" id="SSF51445">
    <property type="entry name" value="(Trans)glycosidases"/>
    <property type="match status" value="1"/>
</dbReference>
<dbReference type="EC" id="3.2.1.52" evidence="3"/>
<reference evidence="9" key="1">
    <citation type="submission" date="2022-10" db="EMBL/GenBank/DDBJ databases">
        <authorList>
            <person name="Chen Y."/>
            <person name="Dougan E. K."/>
            <person name="Chan C."/>
            <person name="Rhodes N."/>
            <person name="Thang M."/>
        </authorList>
    </citation>
    <scope>NUCLEOTIDE SEQUENCE</scope>
</reference>
<dbReference type="InterPro" id="IPR025705">
    <property type="entry name" value="Beta_hexosaminidase_sua/sub"/>
</dbReference>
<feature type="active site" description="Proton donor" evidence="5">
    <location>
        <position position="475"/>
    </location>
</feature>
<dbReference type="Pfam" id="PF00728">
    <property type="entry name" value="Glyco_hydro_20"/>
    <property type="match status" value="1"/>
</dbReference>
<dbReference type="Proteomes" id="UP001152797">
    <property type="component" value="Unassembled WGS sequence"/>
</dbReference>
<sequence length="963" mass="107655">MRARAAEKASASGAGNVEKAQPSLERGSGFETKHSNRLPFVVISLAFLGLGLWAFLALRLHGLNGLETTPAAASAPWEIDPGHRRRDRFKNRQAQAAQTQAQKNASAPAVVVQTPGPRTYPRPSPHPASAATPTKSTAPRAVALPMALIPRPQVLEVLQLESDVSKPLEWSLHWVGAELPLLGSDARFALNSLESLLHVTAKAGRGTSGLKVVVRPGDRTGARHACLELLKQELPRSHKGYEEHVKDCHASDWHFALSTPSGLCVSSTEAAGIFRFASTLRQMMHQGVTAFASDLPHFILEDWPRFCWRGLQLDAVRHFMPVSFVKRYIEEMAAYKANFFHWHLTDDQSWRLFLRSRPKLVKSSMASPESYSEDDVQQVEPLYEISTQQVLSFAREHFVTVIPVIETPGHILAALAAYPELACKGKHFEMPKQRVGTYTDILCVGKATTFEFAKDVFTDVARLFPSRWIHVGGDEVIVEKWWMSDHVRAFAGMAGLRNIPVDMMEVWFCAVGRILKELGRQPIMWDDHFSQRLTATKLCPNAHKDWVVQAWKMDYPVGNTTAVAEDFPFASISSPMKSVYLDYPVASIDFNRSTQLLPLTGPRILGGCATMWTEDSEPKDVFTKVFPRFMAISERLWGGLLHDPRRLDLSLWWAAHRHCERFAATAGDATSFRSVTCGHFEVKTGARSPMFARARISTSLDNFGDAFQVGQAFDDDPETYFWAVSPQAGDMIEVAFLEARTELMACEGSTACWAEGRRRKASLGKWLKELVVKTGSKDRPSDQLEQGQLKVAQWLQADGTWALKWRSICAFKDGECRGDHDTLMKGPIVTIRLSVMATQTKWMALPEFEATTLQEHPEHPTAEEIEDTAPGSKSHLSQLVSNVWESSAGSDTAAAAPVGDAPESSTSPPERRRMPSHALRPPPHNMTRRAPRNVTRRPQPRLNETTKERFFSALGWRWRWDMI</sequence>
<dbReference type="EMBL" id="CAMXCT010006690">
    <property type="protein sequence ID" value="CAI4018383.1"/>
    <property type="molecule type" value="Genomic_DNA"/>
</dbReference>
<dbReference type="GO" id="GO:0016020">
    <property type="term" value="C:membrane"/>
    <property type="evidence" value="ECO:0007669"/>
    <property type="project" value="TreeGrafter"/>
</dbReference>
<feature type="region of interest" description="Disordered" evidence="6">
    <location>
        <begin position="1"/>
        <end position="31"/>
    </location>
</feature>